<dbReference type="PROSITE" id="PS00388">
    <property type="entry name" value="PROTEASOME_ALPHA_1"/>
    <property type="match status" value="1"/>
</dbReference>
<dbReference type="GO" id="GO:0019773">
    <property type="term" value="C:proteasome core complex, alpha-subunit complex"/>
    <property type="evidence" value="ECO:0007669"/>
    <property type="project" value="UniProtKB-UniRule"/>
</dbReference>
<dbReference type="GO" id="GO:0006511">
    <property type="term" value="P:ubiquitin-dependent protein catabolic process"/>
    <property type="evidence" value="ECO:0007669"/>
    <property type="project" value="InterPro"/>
</dbReference>
<comment type="subunit">
    <text evidence="4">The 20S proteasome core is composed of 14 alpha and 14 beta subunits that assemble into four stacked heptameric rings, resulting in a barrel-shaped structure. The two inner rings, each composed of seven catalytic beta subunits, are sandwiched by two outer rings, each composed of seven alpha subunits. H.volcanii produces at least 2 types of 20S proteasomes: an alpha1-beta proteasome and a proteasome containing all three subunits (alpha1, alpha2, and beta) that appears to be asymmetrical with homo-oligomeric alpha1 and alpha2 rings positioned on separate ends. The catalytic chamber with the active sites is on the inside of the barrel. Has probably a gated structure, the ends of the cylinder being occluded by the N-termini of the alpha-subunits. Is likely capped at one or both ends by the proteasome regulatory ATPase, PAN.</text>
</comment>
<comment type="caution">
    <text evidence="9">The sequence shown here is derived from an EMBL/GenBank/DDBJ whole genome shotgun (WGS) entry which is preliminary data.</text>
</comment>
<protein>
    <recommendedName>
        <fullName evidence="6">Proteasome subunit alpha</fullName>
    </recommendedName>
</protein>
<sequence>MQQNDQMAYDRGSTIFSPDGRLYQVEYAREAVKRGSVSIGIKTAEGVVLVAEKRVSSDLLVSETIEKIYTVDDHLAVAASGHVADARQLVEFARRESQRNQYMYEEPLETDTLAKALGDHIQQYTQYGGTRPFGCALLVAGMTRDGPALIESEPSGAIIGYKAAGIGEGRADVEDALEEGYDEGMSIDEGLELAVSVLVDRDDTTLEATEASVVEEDGVRSVTSQELHEYAPEDYDESDEETEE</sequence>
<dbReference type="NCBIfam" id="NF003075">
    <property type="entry name" value="PRK03996.1"/>
    <property type="match status" value="1"/>
</dbReference>
<dbReference type="GO" id="GO:0005737">
    <property type="term" value="C:cytoplasm"/>
    <property type="evidence" value="ECO:0007669"/>
    <property type="project" value="UniProtKB-SubCell"/>
</dbReference>
<evidence type="ECO:0000256" key="5">
    <source>
        <dbReference type="PROSITE-ProRule" id="PRU00808"/>
    </source>
</evidence>
<evidence type="ECO:0000256" key="7">
    <source>
        <dbReference type="SAM" id="MobiDB-lite"/>
    </source>
</evidence>
<evidence type="ECO:0000313" key="9">
    <source>
        <dbReference type="EMBL" id="MCX2818723.1"/>
    </source>
</evidence>
<proteinExistence type="inferred from homology"/>
<organism evidence="9 10">
    <name type="scientific">Halorutilus salinus</name>
    <dbReference type="NCBI Taxonomy" id="2487751"/>
    <lineage>
        <taxon>Archaea</taxon>
        <taxon>Methanobacteriati</taxon>
        <taxon>Methanobacteriota</taxon>
        <taxon>Stenosarchaea group</taxon>
        <taxon>Halobacteria</taxon>
        <taxon>Halorutilales</taxon>
        <taxon>Halorutilaceae</taxon>
        <taxon>Halorutilus</taxon>
    </lineage>
</organism>
<reference evidence="9" key="1">
    <citation type="submission" date="2022-09" db="EMBL/GenBank/DDBJ databases">
        <title>Haloadaptaus new haloarchaeum isolated from saline soil.</title>
        <authorList>
            <person name="Duran-Viseras A."/>
            <person name="Sanchez-Porro C."/>
            <person name="Ventosa A."/>
        </authorList>
    </citation>
    <scope>NUCLEOTIDE SEQUENCE</scope>
    <source>
        <strain evidence="9">F3-133</strain>
    </source>
</reference>
<evidence type="ECO:0000256" key="1">
    <source>
        <dbReference type="ARBA" id="ARBA00004496"/>
    </source>
</evidence>
<dbReference type="GO" id="GO:0004298">
    <property type="term" value="F:threonine-type endopeptidase activity"/>
    <property type="evidence" value="ECO:0007669"/>
    <property type="project" value="InterPro"/>
</dbReference>
<dbReference type="NCBIfam" id="TIGR03633">
    <property type="entry name" value="arc_protsome_A"/>
    <property type="match status" value="1"/>
</dbReference>
<gene>
    <name evidence="9" type="primary">psmA</name>
    <name evidence="9" type="ORF">EGH25_05075</name>
</gene>
<comment type="subunit">
    <text evidence="6">The 20S proteasome core is composed of 14 alpha and 14 beta subunits that assemble into four stacked heptameric rings, resulting in a barrel-shaped structure. The two inner rings, each composed of seven catalytic beta subunits, are sandwiched by two outer rings, each composed of seven alpha subunits. The catalytic chamber with the active sites is on the inside of the barrel. Has a gated structure, the ends of the cylinder being occluded by the N-termini of the alpha-subunits. Is capped at one or both ends by the proteasome regulatory ATPase, PAN.</text>
</comment>
<keyword evidence="2" id="KW-0963">Cytoplasm</keyword>
<dbReference type="InterPro" id="IPR019982">
    <property type="entry name" value="Proteasome_asu_arc"/>
</dbReference>
<feature type="region of interest" description="Disordered" evidence="7">
    <location>
        <begin position="208"/>
        <end position="244"/>
    </location>
</feature>
<evidence type="ECO:0000313" key="10">
    <source>
        <dbReference type="Proteomes" id="UP001149411"/>
    </source>
</evidence>
<dbReference type="Pfam" id="PF00227">
    <property type="entry name" value="Proteasome"/>
    <property type="match status" value="1"/>
</dbReference>
<dbReference type="InterPro" id="IPR000426">
    <property type="entry name" value="Proteasome_asu_N"/>
</dbReference>
<dbReference type="SUPFAM" id="SSF56235">
    <property type="entry name" value="N-terminal nucleophile aminohydrolases (Ntn hydrolases)"/>
    <property type="match status" value="1"/>
</dbReference>
<dbReference type="EMBL" id="RKLV01000004">
    <property type="protein sequence ID" value="MCX2818723.1"/>
    <property type="molecule type" value="Genomic_DNA"/>
</dbReference>
<evidence type="ECO:0000256" key="4">
    <source>
        <dbReference type="ARBA" id="ARBA00062996"/>
    </source>
</evidence>
<dbReference type="InterPro" id="IPR050115">
    <property type="entry name" value="Proteasome_alpha"/>
</dbReference>
<evidence type="ECO:0000256" key="3">
    <source>
        <dbReference type="ARBA" id="ARBA00022942"/>
    </source>
</evidence>
<evidence type="ECO:0000259" key="8">
    <source>
        <dbReference type="PROSITE" id="PS00388"/>
    </source>
</evidence>
<keyword evidence="3 5" id="KW-0647">Proteasome</keyword>
<keyword evidence="9" id="KW-0378">Hydrolase</keyword>
<name>A0A9Q4GIE1_9EURY</name>
<comment type="function">
    <text evidence="6">Component of the proteasome core, a large protease complex with broad specificity involved in protein degradation.</text>
</comment>
<feature type="compositionally biased region" description="Acidic residues" evidence="7">
    <location>
        <begin position="232"/>
        <end position="244"/>
    </location>
</feature>
<dbReference type="InterPro" id="IPR029055">
    <property type="entry name" value="Ntn_hydrolases_N"/>
</dbReference>
<evidence type="ECO:0000256" key="2">
    <source>
        <dbReference type="ARBA" id="ARBA00022490"/>
    </source>
</evidence>
<dbReference type="FunFam" id="3.60.20.10:FF:000004">
    <property type="entry name" value="Proteasome subunit alpha type-4"/>
    <property type="match status" value="1"/>
</dbReference>
<evidence type="ECO:0000256" key="6">
    <source>
        <dbReference type="RuleBase" id="RU000552"/>
    </source>
</evidence>
<dbReference type="PROSITE" id="PS51475">
    <property type="entry name" value="PROTEASOME_ALPHA_2"/>
    <property type="match status" value="1"/>
</dbReference>
<dbReference type="PANTHER" id="PTHR11599">
    <property type="entry name" value="PROTEASOME SUBUNIT ALPHA/BETA"/>
    <property type="match status" value="1"/>
</dbReference>
<dbReference type="SMART" id="SM00948">
    <property type="entry name" value="Proteasome_A_N"/>
    <property type="match status" value="1"/>
</dbReference>
<dbReference type="Pfam" id="PF10584">
    <property type="entry name" value="Proteasome_A_N"/>
    <property type="match status" value="1"/>
</dbReference>
<dbReference type="Gene3D" id="3.60.20.10">
    <property type="entry name" value="Glutamine Phosphoribosylpyrophosphate, subunit 1, domain 1"/>
    <property type="match status" value="1"/>
</dbReference>
<feature type="domain" description="Proteasome alpha-type subunits" evidence="8">
    <location>
        <begin position="9"/>
        <end position="31"/>
    </location>
</feature>
<keyword evidence="10" id="KW-1185">Reference proteome</keyword>
<accession>A0A9Q4GIE1</accession>
<dbReference type="RefSeq" id="WP_266086564.1">
    <property type="nucleotide sequence ID" value="NZ_RKLV01000004.1"/>
</dbReference>
<comment type="subcellular location">
    <subcellularLocation>
        <location evidence="1 6">Cytoplasm</location>
    </subcellularLocation>
</comment>
<dbReference type="InterPro" id="IPR023332">
    <property type="entry name" value="Proteasome_alpha-type"/>
</dbReference>
<dbReference type="Proteomes" id="UP001149411">
    <property type="component" value="Unassembled WGS sequence"/>
</dbReference>
<dbReference type="AlphaFoldDB" id="A0A9Q4GIE1"/>
<dbReference type="GO" id="GO:0010498">
    <property type="term" value="P:proteasomal protein catabolic process"/>
    <property type="evidence" value="ECO:0007669"/>
    <property type="project" value="UniProtKB-ARBA"/>
</dbReference>
<comment type="similarity">
    <text evidence="5 6">Belongs to the peptidase T1A family.</text>
</comment>
<dbReference type="InterPro" id="IPR001353">
    <property type="entry name" value="Proteasome_sua/b"/>
</dbReference>